<reference evidence="4" key="2">
    <citation type="submission" date="2025-09" db="UniProtKB">
        <authorList>
            <consortium name="Ensembl"/>
        </authorList>
    </citation>
    <scope>IDENTIFICATION</scope>
</reference>
<reference evidence="4" key="1">
    <citation type="submission" date="2025-08" db="UniProtKB">
        <authorList>
            <consortium name="Ensembl"/>
        </authorList>
    </citation>
    <scope>IDENTIFICATION</scope>
</reference>
<dbReference type="Pfam" id="PF00059">
    <property type="entry name" value="Lectin_C"/>
    <property type="match status" value="1"/>
</dbReference>
<evidence type="ECO:0000256" key="2">
    <source>
        <dbReference type="SAM" id="Phobius"/>
    </source>
</evidence>
<keyword evidence="2" id="KW-0812">Transmembrane</keyword>
<dbReference type="Ensembl" id="ENSPMGT00000003222.1">
    <property type="protein sequence ID" value="ENSPMGP00000003037.1"/>
    <property type="gene ID" value="ENSPMGG00000002651.1"/>
</dbReference>
<comment type="subcellular location">
    <subcellularLocation>
        <location evidence="1">Cell membrane</location>
        <topology evidence="1">Single-pass type II membrane protein</topology>
    </subcellularLocation>
</comment>
<dbReference type="SUPFAM" id="SSF56436">
    <property type="entry name" value="C-type lectin-like"/>
    <property type="match status" value="1"/>
</dbReference>
<accession>A0A3B3ZER9</accession>
<dbReference type="PANTHER" id="PTHR45710:SF26">
    <property type="entry name" value="RH26557P"/>
    <property type="match status" value="1"/>
</dbReference>
<dbReference type="GO" id="GO:0005886">
    <property type="term" value="C:plasma membrane"/>
    <property type="evidence" value="ECO:0007669"/>
    <property type="project" value="UniProtKB-SubCell"/>
</dbReference>
<protein>
    <recommendedName>
        <fullName evidence="3">C-type lectin domain-containing protein</fullName>
    </recommendedName>
</protein>
<evidence type="ECO:0000256" key="1">
    <source>
        <dbReference type="ARBA" id="ARBA00004401"/>
    </source>
</evidence>
<dbReference type="InterPro" id="IPR001304">
    <property type="entry name" value="C-type_lectin-like"/>
</dbReference>
<dbReference type="InterPro" id="IPR016187">
    <property type="entry name" value="CTDL_fold"/>
</dbReference>
<dbReference type="PANTHER" id="PTHR45710">
    <property type="entry name" value="C-TYPE LECTIN DOMAIN-CONTAINING PROTEIN 180"/>
    <property type="match status" value="1"/>
</dbReference>
<proteinExistence type="predicted"/>
<organism evidence="4 5">
    <name type="scientific">Periophthalmus magnuspinnatus</name>
    <dbReference type="NCBI Taxonomy" id="409849"/>
    <lineage>
        <taxon>Eukaryota</taxon>
        <taxon>Metazoa</taxon>
        <taxon>Chordata</taxon>
        <taxon>Craniata</taxon>
        <taxon>Vertebrata</taxon>
        <taxon>Euteleostomi</taxon>
        <taxon>Actinopterygii</taxon>
        <taxon>Neopterygii</taxon>
        <taxon>Teleostei</taxon>
        <taxon>Neoteleostei</taxon>
        <taxon>Acanthomorphata</taxon>
        <taxon>Gobiaria</taxon>
        <taxon>Gobiiformes</taxon>
        <taxon>Gobioidei</taxon>
        <taxon>Gobiidae</taxon>
        <taxon>Oxudercinae</taxon>
        <taxon>Periophthalmus</taxon>
    </lineage>
</organism>
<dbReference type="AlphaFoldDB" id="A0A3B3ZER9"/>
<dbReference type="Proteomes" id="UP000261520">
    <property type="component" value="Unplaced"/>
</dbReference>
<evidence type="ECO:0000313" key="5">
    <source>
        <dbReference type="Proteomes" id="UP000261520"/>
    </source>
</evidence>
<dbReference type="PROSITE" id="PS50041">
    <property type="entry name" value="C_TYPE_LECTIN_2"/>
    <property type="match status" value="1"/>
</dbReference>
<dbReference type="Gene3D" id="3.10.100.10">
    <property type="entry name" value="Mannose-Binding Protein A, subunit A"/>
    <property type="match status" value="1"/>
</dbReference>
<sequence>VVSSDTTHFNVATVLGFLFIFYLSIVYFMYDPDATITSRFIVPATTMTMVHCCCPDGLWARPGTEAWVKYIWTVVYQHFTVIVLCYAVSCPGGWRQFGLRCYYLSQSLNTWVNSRRECQNMGADLVVIKSQEEMTFLNEFGHKFWIGLSRIDGVWKWIDGSSVIVSDRGNYHPTLYNRYQKTCAAFNILNLQFYTRSSESCESYYRGVCEKEANFNSVI</sequence>
<keyword evidence="2" id="KW-1133">Transmembrane helix</keyword>
<keyword evidence="5" id="KW-1185">Reference proteome</keyword>
<evidence type="ECO:0000259" key="3">
    <source>
        <dbReference type="PROSITE" id="PS50041"/>
    </source>
</evidence>
<feature type="transmembrane region" description="Helical" evidence="2">
    <location>
        <begin position="12"/>
        <end position="30"/>
    </location>
</feature>
<evidence type="ECO:0000313" key="4">
    <source>
        <dbReference type="Ensembl" id="ENSPMGP00000003037.1"/>
    </source>
</evidence>
<name>A0A3B3ZER9_9GOBI</name>
<dbReference type="SMART" id="SM00034">
    <property type="entry name" value="CLECT"/>
    <property type="match status" value="1"/>
</dbReference>
<keyword evidence="2" id="KW-0472">Membrane</keyword>
<feature type="domain" description="C-type lectin" evidence="3">
    <location>
        <begin position="97"/>
        <end position="210"/>
    </location>
</feature>
<dbReference type="InterPro" id="IPR016186">
    <property type="entry name" value="C-type_lectin-like/link_sf"/>
</dbReference>
<dbReference type="InterPro" id="IPR050828">
    <property type="entry name" value="C-type_lectin/matrix_domain"/>
</dbReference>
<dbReference type="STRING" id="409849.ENSPMGP00000003037"/>